<dbReference type="PANTHER" id="PTHR43280">
    <property type="entry name" value="ARAC-FAMILY TRANSCRIPTIONAL REGULATOR"/>
    <property type="match status" value="1"/>
</dbReference>
<dbReference type="SMART" id="SM00342">
    <property type="entry name" value="HTH_ARAC"/>
    <property type="match status" value="1"/>
</dbReference>
<proteinExistence type="predicted"/>
<feature type="domain" description="HTH araC/xylS-type" evidence="4">
    <location>
        <begin position="164"/>
        <end position="262"/>
    </location>
</feature>
<dbReference type="EMBL" id="VSSQ01008150">
    <property type="protein sequence ID" value="MPM38043.1"/>
    <property type="molecule type" value="Genomic_DNA"/>
</dbReference>
<dbReference type="SUPFAM" id="SSF51215">
    <property type="entry name" value="Regulatory protein AraC"/>
    <property type="match status" value="1"/>
</dbReference>
<keyword evidence="1" id="KW-0805">Transcription regulation</keyword>
<evidence type="ECO:0000256" key="1">
    <source>
        <dbReference type="ARBA" id="ARBA00023015"/>
    </source>
</evidence>
<evidence type="ECO:0000256" key="2">
    <source>
        <dbReference type="ARBA" id="ARBA00023125"/>
    </source>
</evidence>
<dbReference type="PROSITE" id="PS01124">
    <property type="entry name" value="HTH_ARAC_FAMILY_2"/>
    <property type="match status" value="1"/>
</dbReference>
<dbReference type="PANTHER" id="PTHR43280:SF2">
    <property type="entry name" value="HTH-TYPE TRANSCRIPTIONAL REGULATOR EXSA"/>
    <property type="match status" value="1"/>
</dbReference>
<comment type="caution">
    <text evidence="5">The sequence shown here is derived from an EMBL/GenBank/DDBJ whole genome shotgun (WGS) entry which is preliminary data.</text>
</comment>
<dbReference type="InterPro" id="IPR009057">
    <property type="entry name" value="Homeodomain-like_sf"/>
</dbReference>
<evidence type="ECO:0000313" key="5">
    <source>
        <dbReference type="EMBL" id="MPM38043.1"/>
    </source>
</evidence>
<keyword evidence="3" id="KW-0804">Transcription</keyword>
<dbReference type="InterPro" id="IPR018060">
    <property type="entry name" value="HTH_AraC"/>
</dbReference>
<evidence type="ECO:0000256" key="3">
    <source>
        <dbReference type="ARBA" id="ARBA00023163"/>
    </source>
</evidence>
<dbReference type="InterPro" id="IPR037923">
    <property type="entry name" value="HTH-like"/>
</dbReference>
<protein>
    <submittedName>
        <fullName evidence="5">HTH-type transcriptional activator RhaR</fullName>
    </submittedName>
</protein>
<dbReference type="SUPFAM" id="SSF46689">
    <property type="entry name" value="Homeodomain-like"/>
    <property type="match status" value="2"/>
</dbReference>
<dbReference type="GO" id="GO:0003700">
    <property type="term" value="F:DNA-binding transcription factor activity"/>
    <property type="evidence" value="ECO:0007669"/>
    <property type="project" value="InterPro"/>
</dbReference>
<dbReference type="AlphaFoldDB" id="A0A644ZH84"/>
<gene>
    <name evidence="5" type="primary">rhaR_83</name>
    <name evidence="5" type="ORF">SDC9_84666</name>
</gene>
<evidence type="ECO:0000259" key="4">
    <source>
        <dbReference type="PROSITE" id="PS01124"/>
    </source>
</evidence>
<dbReference type="Gene3D" id="1.10.10.60">
    <property type="entry name" value="Homeodomain-like"/>
    <property type="match status" value="2"/>
</dbReference>
<organism evidence="5">
    <name type="scientific">bioreactor metagenome</name>
    <dbReference type="NCBI Taxonomy" id="1076179"/>
    <lineage>
        <taxon>unclassified sequences</taxon>
        <taxon>metagenomes</taxon>
        <taxon>ecological metagenomes</taxon>
    </lineage>
</organism>
<keyword evidence="2" id="KW-0238">DNA-binding</keyword>
<reference evidence="5" key="1">
    <citation type="submission" date="2019-08" db="EMBL/GenBank/DDBJ databases">
        <authorList>
            <person name="Kucharzyk K."/>
            <person name="Murdoch R.W."/>
            <person name="Higgins S."/>
            <person name="Loffler F."/>
        </authorList>
    </citation>
    <scope>NUCLEOTIDE SEQUENCE</scope>
</reference>
<dbReference type="GO" id="GO:0043565">
    <property type="term" value="F:sequence-specific DNA binding"/>
    <property type="evidence" value="ECO:0007669"/>
    <property type="project" value="InterPro"/>
</dbReference>
<accession>A0A644ZH84</accession>
<name>A0A644ZH84_9ZZZZ</name>
<dbReference type="Pfam" id="PF12833">
    <property type="entry name" value="HTH_18"/>
    <property type="match status" value="1"/>
</dbReference>
<sequence length="271" mass="31927">MDYYSNGYEAFCETIERADTPVLFCERFDEQSNIWNFKEHKHDCIELLYFLYGNARVITSDTSVQASFYDIVVYPKGMLHTECLQFDHHQEIICLWVDIPGLEIPDILRIQDKDAHLKWLFENLHAEYKSKNPCQSLMTHYTKSIALLIGRHYFEKRQENDMVSRVIVYLQDHLTERISVQQMADMVYVSKSYLSRIFKRKTGVSMMEYLNALRMEAAKTMLTVSSMNTEEIAYQTGYHSTKFFYRAFRAYTGMSTREYRNLEAADKASGT</sequence>